<dbReference type="GO" id="GO:0030769">
    <property type="term" value="F:macrocin O-methyltransferase activity"/>
    <property type="evidence" value="ECO:0007669"/>
    <property type="project" value="UniProtKB-EC"/>
</dbReference>
<protein>
    <submittedName>
        <fullName evidence="2">Macrocin O-methyltransferase</fullName>
        <ecNumber evidence="2">2.1.1.101</ecNumber>
    </submittedName>
</protein>
<organism evidence="1">
    <name type="scientific">Skeletonema marinoi</name>
    <dbReference type="NCBI Taxonomy" id="267567"/>
    <lineage>
        <taxon>Eukaryota</taxon>
        <taxon>Sar</taxon>
        <taxon>Stramenopiles</taxon>
        <taxon>Ochrophyta</taxon>
        <taxon>Bacillariophyta</taxon>
        <taxon>Coscinodiscophyceae</taxon>
        <taxon>Thalassiosirophycidae</taxon>
        <taxon>Thalassiosirales</taxon>
        <taxon>Skeletonemataceae</taxon>
        <taxon>Skeletonema</taxon>
        <taxon>Skeletonema marinoi-dohrnii complex</taxon>
    </lineage>
</organism>
<accession>A0A7S2KVI3</accession>
<dbReference type="PANTHER" id="PTHR40036">
    <property type="entry name" value="MACROCIN O-METHYLTRANSFERASE"/>
    <property type="match status" value="1"/>
</dbReference>
<dbReference type="AlphaFoldDB" id="A0A7S2KVI3"/>
<dbReference type="EMBL" id="JATAAI010000004">
    <property type="protein sequence ID" value="KAK1746226.1"/>
    <property type="molecule type" value="Genomic_DNA"/>
</dbReference>
<evidence type="ECO:0000313" key="1">
    <source>
        <dbReference type="EMBL" id="CAD9586185.1"/>
    </source>
</evidence>
<dbReference type="PANTHER" id="PTHR40036:SF1">
    <property type="entry name" value="MACROCIN O-METHYLTRANSFERASE"/>
    <property type="match status" value="1"/>
</dbReference>
<name>A0A7S2KVI3_9STRA</name>
<evidence type="ECO:0000313" key="3">
    <source>
        <dbReference type="Proteomes" id="UP001224775"/>
    </source>
</evidence>
<reference evidence="1" key="1">
    <citation type="submission" date="2021-01" db="EMBL/GenBank/DDBJ databases">
        <authorList>
            <person name="Corre E."/>
            <person name="Pelletier E."/>
            <person name="Niang G."/>
            <person name="Scheremetjew M."/>
            <person name="Finn R."/>
            <person name="Kale V."/>
            <person name="Holt S."/>
            <person name="Cochrane G."/>
            <person name="Meng A."/>
            <person name="Brown T."/>
            <person name="Cohen L."/>
        </authorList>
    </citation>
    <scope>NUCLEOTIDE SEQUENCE</scope>
    <source>
        <strain evidence="1">SM1012Den-03</strain>
    </source>
</reference>
<gene>
    <name evidence="2" type="ORF">QTG54_002833</name>
    <name evidence="1" type="ORF">SMAR0320_LOCUS5241</name>
</gene>
<reference evidence="2" key="2">
    <citation type="submission" date="2023-06" db="EMBL/GenBank/DDBJ databases">
        <title>Survivors Of The Sea: Transcriptome response of Skeletonema marinoi to long-term dormancy.</title>
        <authorList>
            <person name="Pinder M.I.M."/>
            <person name="Kourtchenko O."/>
            <person name="Robertson E.K."/>
            <person name="Larsson T."/>
            <person name="Maumus F."/>
            <person name="Osuna-Cruz C.M."/>
            <person name="Vancaester E."/>
            <person name="Stenow R."/>
            <person name="Vandepoele K."/>
            <person name="Ploug H."/>
            <person name="Bruchert V."/>
            <person name="Godhe A."/>
            <person name="Topel M."/>
        </authorList>
    </citation>
    <scope>NUCLEOTIDE SEQUENCE</scope>
    <source>
        <strain evidence="2">R05AC</strain>
    </source>
</reference>
<dbReference type="EMBL" id="HBGZ01007364">
    <property type="protein sequence ID" value="CAD9586185.1"/>
    <property type="molecule type" value="Transcribed_RNA"/>
</dbReference>
<dbReference type="GO" id="GO:0032259">
    <property type="term" value="P:methylation"/>
    <property type="evidence" value="ECO:0007669"/>
    <property type="project" value="UniProtKB-KW"/>
</dbReference>
<keyword evidence="2" id="KW-0808">Transferase</keyword>
<proteinExistence type="predicted"/>
<evidence type="ECO:0000313" key="2">
    <source>
        <dbReference type="EMBL" id="KAK1746226.1"/>
    </source>
</evidence>
<dbReference type="Gene3D" id="3.40.50.150">
    <property type="entry name" value="Vaccinia Virus protein VP39"/>
    <property type="match status" value="1"/>
</dbReference>
<sequence>MYSHLLLTNQANPIDTHHCTMILPTPTSSSSQECWQRADCRDLYREIIASKAVRVGKRGRGIRCAINSAWTVLGNDPTAQVLEFGVHTGRDMCLIDRCVRQKEAEQNTIRNARCAKMDMPPTQHQRVIHGFDSFEGLPEDWDNGQEGDYDKGKFDLGGVPPCLKEVQKHLNGMGYGIGKGKHKDAPDHGEVNNNIDETVVLHAGWFEDTVSSFFDDHPHPIGYIHADADLHSSTITFLEEICRRQLLVKGSVITFDEYANYPGWEKGEYLAWAQMVVKYNIDFQYIYYHSPSRGASVKELYNKHGYQSVTVVITKVPW</sequence>
<dbReference type="InterPro" id="IPR008884">
    <property type="entry name" value="TylF_MeTrfase"/>
</dbReference>
<keyword evidence="3" id="KW-1185">Reference proteome</keyword>
<dbReference type="Proteomes" id="UP001224775">
    <property type="component" value="Unassembled WGS sequence"/>
</dbReference>
<dbReference type="EC" id="2.1.1.101" evidence="2"/>
<keyword evidence="2" id="KW-0489">Methyltransferase</keyword>
<dbReference type="InterPro" id="IPR029063">
    <property type="entry name" value="SAM-dependent_MTases_sf"/>
</dbReference>